<dbReference type="PROSITE" id="PS51257">
    <property type="entry name" value="PROKAR_LIPOPROTEIN"/>
    <property type="match status" value="1"/>
</dbReference>
<feature type="compositionally biased region" description="Polar residues" evidence="1">
    <location>
        <begin position="230"/>
        <end position="246"/>
    </location>
</feature>
<feature type="chain" id="PRO_5014740496" evidence="2">
    <location>
        <begin position="19"/>
        <end position="317"/>
    </location>
</feature>
<dbReference type="Pfam" id="PF20243">
    <property type="entry name" value="MbnP"/>
    <property type="match status" value="1"/>
</dbReference>
<dbReference type="AlphaFoldDB" id="A0A2M7G2A0"/>
<sequence length="317" mass="34137">MKPTKMIPFLLGASVLGACNTPPSASSQPSTSPAATQEIRIQFKGEVNGQAFNCNSSYSGLGSTGSTIKPLDFRFYLSDLHLINSQGQEVPLQLDQDGKWQLKNLALLDFENKTGSCDGTPETNFEIKGKVPPGTYKGLKFDLGVPFEMNHQDVNTAPSPLNQTSLFWVWRAGYKFARLDISSTGQPTGWFLHLGSTECPESLDPTSMPMSSASPMMHAMKIMHTPAGSAESQPPTEQCKNPNRPSISLPDFDPAQDTVVADLGKLLAQSNLDQNQPESAAGCMSAPDDSDCTQVFKNLGLPFGTQAAGPQQFFGLK</sequence>
<evidence type="ECO:0000313" key="4">
    <source>
        <dbReference type="EMBL" id="PIW15821.1"/>
    </source>
</evidence>
<dbReference type="Proteomes" id="UP000231019">
    <property type="component" value="Unassembled WGS sequence"/>
</dbReference>
<keyword evidence="2" id="KW-0732">Signal</keyword>
<evidence type="ECO:0000256" key="2">
    <source>
        <dbReference type="SAM" id="SignalP"/>
    </source>
</evidence>
<evidence type="ECO:0000259" key="3">
    <source>
        <dbReference type="Pfam" id="PF20243"/>
    </source>
</evidence>
<evidence type="ECO:0000256" key="1">
    <source>
        <dbReference type="SAM" id="MobiDB-lite"/>
    </source>
</evidence>
<comment type="caution">
    <text evidence="4">The sequence shown here is derived from an EMBL/GenBank/DDBJ whole genome shotgun (WGS) entry which is preliminary data.</text>
</comment>
<reference evidence="4 5" key="1">
    <citation type="submission" date="2017-09" db="EMBL/GenBank/DDBJ databases">
        <title>Depth-based differentiation of microbial function through sediment-hosted aquifers and enrichment of novel symbionts in the deep terrestrial subsurface.</title>
        <authorList>
            <person name="Probst A.J."/>
            <person name="Ladd B."/>
            <person name="Jarett J.K."/>
            <person name="Geller-Mcgrath D.E."/>
            <person name="Sieber C.M."/>
            <person name="Emerson J.B."/>
            <person name="Anantharaman K."/>
            <person name="Thomas B.C."/>
            <person name="Malmstrom R."/>
            <person name="Stieglmeier M."/>
            <person name="Klingl A."/>
            <person name="Woyke T."/>
            <person name="Ryan C.M."/>
            <person name="Banfield J.F."/>
        </authorList>
    </citation>
    <scope>NUCLEOTIDE SEQUENCE [LARGE SCALE GENOMIC DNA]</scope>
    <source>
        <strain evidence="4">CG17_big_fil_post_rev_8_21_14_2_50_48_46</strain>
    </source>
</reference>
<dbReference type="InterPro" id="IPR046863">
    <property type="entry name" value="MbnP-like_dom"/>
</dbReference>
<protein>
    <submittedName>
        <fullName evidence="4">Metallo-mystery pair system four-Cys motif protein</fullName>
    </submittedName>
</protein>
<dbReference type="NCBIfam" id="TIGR04052">
    <property type="entry name" value="MbnP_like_WxW"/>
    <property type="match status" value="1"/>
</dbReference>
<evidence type="ECO:0000313" key="5">
    <source>
        <dbReference type="Proteomes" id="UP000231019"/>
    </source>
</evidence>
<feature type="region of interest" description="Disordered" evidence="1">
    <location>
        <begin position="226"/>
        <end position="254"/>
    </location>
</feature>
<proteinExistence type="predicted"/>
<feature type="domain" description="Copper-binding protein MbnP-like" evidence="3">
    <location>
        <begin position="36"/>
        <end position="284"/>
    </location>
</feature>
<organism evidence="4 5">
    <name type="scientific">bacterium (Candidatus Blackallbacteria) CG17_big_fil_post_rev_8_21_14_2_50_48_46</name>
    <dbReference type="NCBI Taxonomy" id="2014261"/>
    <lineage>
        <taxon>Bacteria</taxon>
        <taxon>Candidatus Blackallbacteria</taxon>
    </lineage>
</organism>
<dbReference type="EMBL" id="PFFQ01000044">
    <property type="protein sequence ID" value="PIW15821.1"/>
    <property type="molecule type" value="Genomic_DNA"/>
</dbReference>
<gene>
    <name evidence="4" type="ORF">COW36_15880</name>
</gene>
<accession>A0A2M7G2A0</accession>
<dbReference type="InterPro" id="IPR023977">
    <property type="entry name" value="MbnP-like"/>
</dbReference>
<name>A0A2M7G2A0_9BACT</name>
<feature type="signal peptide" evidence="2">
    <location>
        <begin position="1"/>
        <end position="18"/>
    </location>
</feature>